<dbReference type="InterPro" id="IPR004358">
    <property type="entry name" value="Sig_transdc_His_kin-like_C"/>
</dbReference>
<reference evidence="13" key="2">
    <citation type="journal article" date="2019" name="Int. J. Syst. Evol. Microbiol.">
        <title>The Global Catalogue of Microorganisms (GCM) 10K type strain sequencing project: providing services to taxonomists for standard genome sequencing and annotation.</title>
        <authorList>
            <consortium name="The Broad Institute Genomics Platform"/>
            <consortium name="The Broad Institute Genome Sequencing Center for Infectious Disease"/>
            <person name="Wu L."/>
            <person name="Ma J."/>
        </authorList>
    </citation>
    <scope>NUCLEOTIDE SEQUENCE [LARGE SCALE GENOMIC DNA]</scope>
    <source>
        <strain evidence="13">CGMCC 1.15931</strain>
    </source>
</reference>
<dbReference type="SMART" id="SM00091">
    <property type="entry name" value="PAS"/>
    <property type="match status" value="1"/>
</dbReference>
<dbReference type="Proteomes" id="UP000622638">
    <property type="component" value="Unassembled WGS sequence"/>
</dbReference>
<dbReference type="RefSeq" id="WP_155470045.1">
    <property type="nucleotide sequence ID" value="NZ_BMKG01000025.1"/>
</dbReference>
<dbReference type="AlphaFoldDB" id="A0A6I3SYM5"/>
<feature type="modified residue" description="4-aspartylphosphate" evidence="6">
    <location>
        <position position="59"/>
    </location>
</feature>
<dbReference type="PRINTS" id="PR00344">
    <property type="entry name" value="BCTRLSENSOR"/>
</dbReference>
<dbReference type="SUPFAM" id="SSF55781">
    <property type="entry name" value="GAF domain-like"/>
    <property type="match status" value="1"/>
</dbReference>
<evidence type="ECO:0000256" key="6">
    <source>
        <dbReference type="PROSITE-ProRule" id="PRU00169"/>
    </source>
</evidence>
<dbReference type="Gene3D" id="3.30.450.20">
    <property type="entry name" value="PAS domain"/>
    <property type="match status" value="1"/>
</dbReference>
<dbReference type="Pfam" id="PF13426">
    <property type="entry name" value="PAS_9"/>
    <property type="match status" value="1"/>
</dbReference>
<keyword evidence="3 6" id="KW-0597">Phosphoprotein</keyword>
<dbReference type="PANTHER" id="PTHR43065:SF47">
    <property type="match status" value="1"/>
</dbReference>
<evidence type="ECO:0000256" key="1">
    <source>
        <dbReference type="ARBA" id="ARBA00000085"/>
    </source>
</evidence>
<dbReference type="SUPFAM" id="SSF52172">
    <property type="entry name" value="CheY-like"/>
    <property type="match status" value="1"/>
</dbReference>
<evidence type="ECO:0000256" key="3">
    <source>
        <dbReference type="ARBA" id="ARBA00022553"/>
    </source>
</evidence>
<keyword evidence="5" id="KW-0418">Kinase</keyword>
<reference evidence="10" key="4">
    <citation type="submission" date="2024-05" db="EMBL/GenBank/DDBJ databases">
        <authorList>
            <person name="Sun Q."/>
            <person name="Zhou Y."/>
        </authorList>
    </citation>
    <scope>NUCLEOTIDE SEQUENCE</scope>
    <source>
        <strain evidence="10">CGMCC 1.15931</strain>
    </source>
</reference>
<dbReference type="SMART" id="SM00448">
    <property type="entry name" value="REC"/>
    <property type="match status" value="1"/>
</dbReference>
<comment type="catalytic activity">
    <reaction evidence="1">
        <text>ATP + protein L-histidine = ADP + protein N-phospho-L-histidine.</text>
        <dbReference type="EC" id="2.7.13.3"/>
    </reaction>
</comment>
<dbReference type="Gene3D" id="3.30.450.40">
    <property type="match status" value="1"/>
</dbReference>
<dbReference type="OrthoDB" id="2521613at2"/>
<proteinExistence type="predicted"/>
<feature type="domain" description="Histidine kinase" evidence="8">
    <location>
        <begin position="505"/>
        <end position="739"/>
    </location>
</feature>
<evidence type="ECO:0000259" key="8">
    <source>
        <dbReference type="PROSITE" id="PS50109"/>
    </source>
</evidence>
<organism evidence="11 12">
    <name type="scientific">Pseudoduganella buxea</name>
    <dbReference type="NCBI Taxonomy" id="1949069"/>
    <lineage>
        <taxon>Bacteria</taxon>
        <taxon>Pseudomonadati</taxon>
        <taxon>Pseudomonadota</taxon>
        <taxon>Betaproteobacteria</taxon>
        <taxon>Burkholderiales</taxon>
        <taxon>Oxalobacteraceae</taxon>
        <taxon>Telluria group</taxon>
        <taxon>Pseudoduganella</taxon>
    </lineage>
</organism>
<dbReference type="CDD" id="cd00130">
    <property type="entry name" value="PAS"/>
    <property type="match status" value="1"/>
</dbReference>
<dbReference type="InterPro" id="IPR036890">
    <property type="entry name" value="HATPase_C_sf"/>
</dbReference>
<protein>
    <recommendedName>
        <fullName evidence="2">histidine kinase</fullName>
        <ecNumber evidence="2">2.7.13.3</ecNumber>
    </recommendedName>
</protein>
<reference evidence="10" key="1">
    <citation type="journal article" date="2014" name="Int. J. Syst. Evol. Microbiol.">
        <title>Complete genome of a new Firmicutes species belonging to the dominant human colonic microbiota ('Ruminococcus bicirculans') reveals two chromosomes and a selective capacity to utilize plant glucans.</title>
        <authorList>
            <consortium name="NISC Comparative Sequencing Program"/>
            <person name="Wegmann U."/>
            <person name="Louis P."/>
            <person name="Goesmann A."/>
            <person name="Henrissat B."/>
            <person name="Duncan S.H."/>
            <person name="Flint H.J."/>
        </authorList>
    </citation>
    <scope>NUCLEOTIDE SEQUENCE</scope>
    <source>
        <strain evidence="10">CGMCC 1.15931</strain>
    </source>
</reference>
<feature type="coiled-coil region" evidence="7">
    <location>
        <begin position="448"/>
        <end position="493"/>
    </location>
</feature>
<sequence length="740" mass="79368">MTQLNLPAALRTILIVSAAEHAALAQALARQELQVKVVHRGDSALQALDHGGIAMVLLDAALAGSARLELCTRLVQADPARVLPVLILSAAPSDEERARALEAGAAGYIRLPCDSADIVEKVLVELTVRHAWPGPASAVPAGPALPDMRTLEVNYHTLLAGSPDAIMLFDAARGTPVDVNRNAERLFGRDSTELMHLRLTDLCPPFQPDGVPSSEAVEGLLHKVLGGEVRVFPMTFQHSSGRHVDCEIRLVMLEKDGMRLLHMRLVDVTGQRMAEALRAGQNALLEMVARGAPLDAILDRLLRLVEAQAPGLFSTVLLLDEDGVTIRAGAAPSLPADFMAALDGLKIGPDVGSCGTAMFRREAVVAADIQRDPLWEDYRELAASQGLRACWAMPIMRDEHTVLGSFAIYYRDPRLPRAEDERLIHVAVHLAGIAIERTRREAELERHRSHLEELVAARTAELRRAKEQAEQANAELAAALDNLRMTQDELVRRDKLAALGALVAGVAHELNTPIGNSLTVASAMAERVAALRQRVQSGLRRAELESYLEQADEADGVVVRNLARAARLITSFKQVAVDAASSQRRQFRLDEFIAELVLPLHAATPQPRPTVQQRIAPGLVMDSYPGPLGQAISALFENAVMHGLAERHDGTAGVITLAAQAQDGGDIALSVTDNGAGIASEHLSRVYDPFFTTRPGAGGSGLGLHVTHNIVTGVLGGRIAVRSAPGQGTTFTMTLPAIAP</sequence>
<dbReference type="SUPFAM" id="SSF55785">
    <property type="entry name" value="PYP-like sensor domain (PAS domain)"/>
    <property type="match status" value="1"/>
</dbReference>
<dbReference type="GO" id="GO:0000155">
    <property type="term" value="F:phosphorelay sensor kinase activity"/>
    <property type="evidence" value="ECO:0007669"/>
    <property type="project" value="InterPro"/>
</dbReference>
<dbReference type="PROSITE" id="PS50109">
    <property type="entry name" value="HIS_KIN"/>
    <property type="match status" value="1"/>
</dbReference>
<evidence type="ECO:0000313" key="10">
    <source>
        <dbReference type="EMBL" id="GGC18695.1"/>
    </source>
</evidence>
<dbReference type="InterPro" id="IPR011006">
    <property type="entry name" value="CheY-like_superfamily"/>
</dbReference>
<dbReference type="SMART" id="SM00387">
    <property type="entry name" value="HATPase_c"/>
    <property type="match status" value="1"/>
</dbReference>
<evidence type="ECO:0000313" key="11">
    <source>
        <dbReference type="EMBL" id="MTV52717.1"/>
    </source>
</evidence>
<evidence type="ECO:0000256" key="7">
    <source>
        <dbReference type="SAM" id="Coils"/>
    </source>
</evidence>
<dbReference type="Pfam" id="PF13185">
    <property type="entry name" value="GAF_2"/>
    <property type="match status" value="1"/>
</dbReference>
<dbReference type="Gene3D" id="3.40.50.2300">
    <property type="match status" value="1"/>
</dbReference>
<dbReference type="Gene3D" id="1.10.287.130">
    <property type="match status" value="1"/>
</dbReference>
<accession>A0A6I3SYM5</accession>
<dbReference type="Gene3D" id="3.30.565.10">
    <property type="entry name" value="Histidine kinase-like ATPase, C-terminal domain"/>
    <property type="match status" value="1"/>
</dbReference>
<dbReference type="InterPro" id="IPR035965">
    <property type="entry name" value="PAS-like_dom_sf"/>
</dbReference>
<evidence type="ECO:0000256" key="4">
    <source>
        <dbReference type="ARBA" id="ARBA00022679"/>
    </source>
</evidence>
<dbReference type="InterPro" id="IPR001789">
    <property type="entry name" value="Sig_transdc_resp-reg_receiver"/>
</dbReference>
<dbReference type="InterPro" id="IPR003661">
    <property type="entry name" value="HisK_dim/P_dom"/>
</dbReference>
<evidence type="ECO:0000256" key="5">
    <source>
        <dbReference type="ARBA" id="ARBA00022777"/>
    </source>
</evidence>
<dbReference type="InterPro" id="IPR029016">
    <property type="entry name" value="GAF-like_dom_sf"/>
</dbReference>
<dbReference type="EMBL" id="BMKG01000025">
    <property type="protein sequence ID" value="GGC18695.1"/>
    <property type="molecule type" value="Genomic_DNA"/>
</dbReference>
<feature type="domain" description="Response regulatory" evidence="9">
    <location>
        <begin position="11"/>
        <end position="126"/>
    </location>
</feature>
<dbReference type="SMART" id="SM00065">
    <property type="entry name" value="GAF"/>
    <property type="match status" value="1"/>
</dbReference>
<dbReference type="PROSITE" id="PS50110">
    <property type="entry name" value="RESPONSE_REGULATORY"/>
    <property type="match status" value="1"/>
</dbReference>
<dbReference type="Proteomes" id="UP000430634">
    <property type="component" value="Unassembled WGS sequence"/>
</dbReference>
<keyword evidence="4" id="KW-0808">Transferase</keyword>
<reference evidence="11 12" key="3">
    <citation type="submission" date="2019-11" db="EMBL/GenBank/DDBJ databases">
        <title>Type strains purchased from KCTC, JCM and DSMZ.</title>
        <authorList>
            <person name="Lu H."/>
        </authorList>
    </citation>
    <scope>NUCLEOTIDE SEQUENCE [LARGE SCALE GENOMIC DNA]</scope>
    <source>
        <strain evidence="11 12">KCTC 52429</strain>
    </source>
</reference>
<name>A0A6I3SYM5_9BURK</name>
<dbReference type="InterPro" id="IPR000014">
    <property type="entry name" value="PAS"/>
</dbReference>
<evidence type="ECO:0000259" key="9">
    <source>
        <dbReference type="PROSITE" id="PS50110"/>
    </source>
</evidence>
<dbReference type="InterPro" id="IPR003018">
    <property type="entry name" value="GAF"/>
</dbReference>
<keyword evidence="7" id="KW-0175">Coiled coil</keyword>
<evidence type="ECO:0000256" key="2">
    <source>
        <dbReference type="ARBA" id="ARBA00012438"/>
    </source>
</evidence>
<dbReference type="NCBIfam" id="TIGR00229">
    <property type="entry name" value="sensory_box"/>
    <property type="match status" value="1"/>
</dbReference>
<dbReference type="EC" id="2.7.13.3" evidence="2"/>
<keyword evidence="13" id="KW-1185">Reference proteome</keyword>
<comment type="caution">
    <text evidence="11">The sequence shown here is derived from an EMBL/GenBank/DDBJ whole genome shotgun (WGS) entry which is preliminary data.</text>
</comment>
<dbReference type="InterPro" id="IPR005467">
    <property type="entry name" value="His_kinase_dom"/>
</dbReference>
<dbReference type="InterPro" id="IPR003594">
    <property type="entry name" value="HATPase_dom"/>
</dbReference>
<dbReference type="CDD" id="cd00082">
    <property type="entry name" value="HisKA"/>
    <property type="match status" value="1"/>
</dbReference>
<evidence type="ECO:0000313" key="13">
    <source>
        <dbReference type="Proteomes" id="UP000622638"/>
    </source>
</evidence>
<evidence type="ECO:0000313" key="12">
    <source>
        <dbReference type="Proteomes" id="UP000430634"/>
    </source>
</evidence>
<dbReference type="Pfam" id="PF00072">
    <property type="entry name" value="Response_reg"/>
    <property type="match status" value="1"/>
</dbReference>
<dbReference type="Pfam" id="PF02518">
    <property type="entry name" value="HATPase_c"/>
    <property type="match status" value="1"/>
</dbReference>
<gene>
    <name evidence="10" type="ORF">GCM10011572_45210</name>
    <name evidence="11" type="ORF">GM672_08230</name>
</gene>
<dbReference type="PANTHER" id="PTHR43065">
    <property type="entry name" value="SENSOR HISTIDINE KINASE"/>
    <property type="match status" value="1"/>
</dbReference>
<dbReference type="SUPFAM" id="SSF55874">
    <property type="entry name" value="ATPase domain of HSP90 chaperone/DNA topoisomerase II/histidine kinase"/>
    <property type="match status" value="1"/>
</dbReference>
<dbReference type="EMBL" id="WNKZ01000016">
    <property type="protein sequence ID" value="MTV52717.1"/>
    <property type="molecule type" value="Genomic_DNA"/>
</dbReference>